<evidence type="ECO:0000256" key="1">
    <source>
        <dbReference type="ARBA" id="ARBA00004913"/>
    </source>
</evidence>
<sequence length="389" mass="43750">MDAFNFIVLHLEPYHALLSVAFTVISAITLLLFLHSKHNSSLKLPPGDLGLPFVGETLQFLGALGSSTPHKFFDDRQKKFGHVFKTSLIGHPTIVFCGPSGNRLLLSNENKLVVASWPSTFLKLIGQDALVGKTGEDHLTVRSAISSFFGPAAMKNYFPKMNSAIQHSIDQKWKGKDEVKAIPLIKELVLSTSSSLFFGINNEYEQERLHELFKTVVAGSMSIPLNLPGTGFRRSLKARSQIDEILSCLIERRRSDLRLGLASTDQELLSVLITFKDGRENPLSDKEMLDNFSALLHASYDNLTSPLSLVLKLLSCNPECYRKVVEEQLGILSSKEEGEEIQWKDLKNMKYTWQVVQETLRMFPPFFGSFRKAITDIHYDGYIIPKGWK</sequence>
<evidence type="ECO:0000313" key="10">
    <source>
        <dbReference type="Proteomes" id="UP000824469"/>
    </source>
</evidence>
<evidence type="ECO:0000256" key="6">
    <source>
        <dbReference type="ARBA" id="ARBA00023004"/>
    </source>
</evidence>
<dbReference type="GO" id="GO:0016705">
    <property type="term" value="F:oxidoreductase activity, acting on paired donors, with incorporation or reduction of molecular oxygen"/>
    <property type="evidence" value="ECO:0007669"/>
    <property type="project" value="InterPro"/>
</dbReference>
<dbReference type="AlphaFoldDB" id="A0AA38LNT3"/>
<evidence type="ECO:0008006" key="11">
    <source>
        <dbReference type="Google" id="ProtNLM"/>
    </source>
</evidence>
<dbReference type="GO" id="GO:0020037">
    <property type="term" value="F:heme binding"/>
    <property type="evidence" value="ECO:0007669"/>
    <property type="project" value="InterPro"/>
</dbReference>
<keyword evidence="7" id="KW-0503">Monooxygenase</keyword>
<comment type="caution">
    <text evidence="9">The sequence shown here is derived from an EMBL/GenBank/DDBJ whole genome shotgun (WGS) entry which is preliminary data.</text>
</comment>
<dbReference type="Gene3D" id="1.10.630.10">
    <property type="entry name" value="Cytochrome P450"/>
    <property type="match status" value="1"/>
</dbReference>
<evidence type="ECO:0000256" key="2">
    <source>
        <dbReference type="ARBA" id="ARBA00010617"/>
    </source>
</evidence>
<comment type="pathway">
    <text evidence="1">Alkaloid biosynthesis.</text>
</comment>
<keyword evidence="8" id="KW-0812">Transmembrane</keyword>
<dbReference type="GO" id="GO:0005506">
    <property type="term" value="F:iron ion binding"/>
    <property type="evidence" value="ECO:0007669"/>
    <property type="project" value="InterPro"/>
</dbReference>
<name>A0AA38LNT3_TAXCH</name>
<dbReference type="PANTHER" id="PTHR24286">
    <property type="entry name" value="CYTOCHROME P450 26"/>
    <property type="match status" value="1"/>
</dbReference>
<dbReference type="Pfam" id="PF00067">
    <property type="entry name" value="p450"/>
    <property type="match status" value="1"/>
</dbReference>
<dbReference type="SUPFAM" id="SSF48264">
    <property type="entry name" value="Cytochrome P450"/>
    <property type="match status" value="1"/>
</dbReference>
<accession>A0AA38LNT3</accession>
<dbReference type="EMBL" id="JAHRHJ020000001">
    <property type="protein sequence ID" value="KAH9330499.1"/>
    <property type="molecule type" value="Genomic_DNA"/>
</dbReference>
<keyword evidence="8" id="KW-0472">Membrane</keyword>
<keyword evidence="3" id="KW-0349">Heme</keyword>
<dbReference type="PANTHER" id="PTHR24286:SF384">
    <property type="entry name" value="P450, PUTATIVE (EUROFUNG)-RELATED"/>
    <property type="match status" value="1"/>
</dbReference>
<evidence type="ECO:0000256" key="3">
    <source>
        <dbReference type="ARBA" id="ARBA00022617"/>
    </source>
</evidence>
<evidence type="ECO:0000256" key="5">
    <source>
        <dbReference type="ARBA" id="ARBA00023002"/>
    </source>
</evidence>
<reference evidence="9 10" key="1">
    <citation type="journal article" date="2021" name="Nat. Plants">
        <title>The Taxus genome provides insights into paclitaxel biosynthesis.</title>
        <authorList>
            <person name="Xiong X."/>
            <person name="Gou J."/>
            <person name="Liao Q."/>
            <person name="Li Y."/>
            <person name="Zhou Q."/>
            <person name="Bi G."/>
            <person name="Li C."/>
            <person name="Du R."/>
            <person name="Wang X."/>
            <person name="Sun T."/>
            <person name="Guo L."/>
            <person name="Liang H."/>
            <person name="Lu P."/>
            <person name="Wu Y."/>
            <person name="Zhang Z."/>
            <person name="Ro D.K."/>
            <person name="Shang Y."/>
            <person name="Huang S."/>
            <person name="Yan J."/>
        </authorList>
    </citation>
    <scope>NUCLEOTIDE SEQUENCE [LARGE SCALE GENOMIC DNA]</scope>
    <source>
        <strain evidence="9">Ta-2019</strain>
    </source>
</reference>
<comment type="similarity">
    <text evidence="2">Belongs to the cytochrome P450 family.</text>
</comment>
<evidence type="ECO:0000256" key="4">
    <source>
        <dbReference type="ARBA" id="ARBA00022723"/>
    </source>
</evidence>
<evidence type="ECO:0000256" key="7">
    <source>
        <dbReference type="ARBA" id="ARBA00023033"/>
    </source>
</evidence>
<organism evidence="9 10">
    <name type="scientific">Taxus chinensis</name>
    <name type="common">Chinese yew</name>
    <name type="synonym">Taxus wallichiana var. chinensis</name>
    <dbReference type="NCBI Taxonomy" id="29808"/>
    <lineage>
        <taxon>Eukaryota</taxon>
        <taxon>Viridiplantae</taxon>
        <taxon>Streptophyta</taxon>
        <taxon>Embryophyta</taxon>
        <taxon>Tracheophyta</taxon>
        <taxon>Spermatophyta</taxon>
        <taxon>Pinopsida</taxon>
        <taxon>Pinidae</taxon>
        <taxon>Conifers II</taxon>
        <taxon>Cupressales</taxon>
        <taxon>Taxaceae</taxon>
        <taxon>Taxus</taxon>
    </lineage>
</organism>
<dbReference type="InterPro" id="IPR036396">
    <property type="entry name" value="Cyt_P450_sf"/>
</dbReference>
<dbReference type="InterPro" id="IPR001128">
    <property type="entry name" value="Cyt_P450"/>
</dbReference>
<keyword evidence="6" id="KW-0408">Iron</keyword>
<dbReference type="GO" id="GO:0004497">
    <property type="term" value="F:monooxygenase activity"/>
    <property type="evidence" value="ECO:0007669"/>
    <property type="project" value="UniProtKB-KW"/>
</dbReference>
<gene>
    <name evidence="9" type="ORF">KI387_002607</name>
</gene>
<keyword evidence="4" id="KW-0479">Metal-binding</keyword>
<dbReference type="Proteomes" id="UP000824469">
    <property type="component" value="Unassembled WGS sequence"/>
</dbReference>
<feature type="non-terminal residue" evidence="9">
    <location>
        <position position="1"/>
    </location>
</feature>
<evidence type="ECO:0000256" key="8">
    <source>
        <dbReference type="SAM" id="Phobius"/>
    </source>
</evidence>
<evidence type="ECO:0000313" key="9">
    <source>
        <dbReference type="EMBL" id="KAH9330499.1"/>
    </source>
</evidence>
<keyword evidence="10" id="KW-1185">Reference proteome</keyword>
<feature type="transmembrane region" description="Helical" evidence="8">
    <location>
        <begin position="14"/>
        <end position="34"/>
    </location>
</feature>
<proteinExistence type="inferred from homology"/>
<dbReference type="GO" id="GO:0016125">
    <property type="term" value="P:sterol metabolic process"/>
    <property type="evidence" value="ECO:0007669"/>
    <property type="project" value="TreeGrafter"/>
</dbReference>
<keyword evidence="8" id="KW-1133">Transmembrane helix</keyword>
<protein>
    <recommendedName>
        <fullName evidence="11">Cytochrome P450</fullName>
    </recommendedName>
</protein>
<keyword evidence="5" id="KW-0560">Oxidoreductase</keyword>